<evidence type="ECO:0000259" key="9">
    <source>
        <dbReference type="PROSITE" id="PS51903"/>
    </source>
</evidence>
<dbReference type="SUPFAM" id="SSF52540">
    <property type="entry name" value="P-loop containing nucleoside triphosphate hydrolases"/>
    <property type="match status" value="2"/>
</dbReference>
<dbReference type="SMART" id="SM01086">
    <property type="entry name" value="ClpB_D2-small"/>
    <property type="match status" value="1"/>
</dbReference>
<feature type="compositionally biased region" description="Low complexity" evidence="8">
    <location>
        <begin position="908"/>
        <end position="938"/>
    </location>
</feature>
<dbReference type="InterPro" id="IPR041546">
    <property type="entry name" value="ClpA/ClpB_AAA_lid"/>
</dbReference>
<dbReference type="EMBL" id="JAEKLZ010000483">
    <property type="protein sequence ID" value="MBW8729041.1"/>
    <property type="molecule type" value="Genomic_DNA"/>
</dbReference>
<dbReference type="FunFam" id="3.40.50.300:FF:000010">
    <property type="entry name" value="Chaperone clpB 1, putative"/>
    <property type="match status" value="1"/>
</dbReference>
<dbReference type="Pfam" id="PF00004">
    <property type="entry name" value="AAA"/>
    <property type="match status" value="1"/>
</dbReference>
<feature type="domain" description="Clp R" evidence="9">
    <location>
        <begin position="86"/>
        <end position="229"/>
    </location>
</feature>
<dbReference type="Gene3D" id="3.40.50.300">
    <property type="entry name" value="P-loop containing nucleotide triphosphate hydrolases"/>
    <property type="match status" value="2"/>
</dbReference>
<evidence type="ECO:0000256" key="3">
    <source>
        <dbReference type="ARBA" id="ARBA00022741"/>
    </source>
</evidence>
<dbReference type="GO" id="GO:0034605">
    <property type="term" value="P:cellular response to heat"/>
    <property type="evidence" value="ECO:0007669"/>
    <property type="project" value="TreeGrafter"/>
</dbReference>
<dbReference type="Pfam" id="PF07724">
    <property type="entry name" value="AAA_2"/>
    <property type="match status" value="1"/>
</dbReference>
<dbReference type="PROSITE" id="PS00871">
    <property type="entry name" value="CLPAB_2"/>
    <property type="match status" value="1"/>
</dbReference>
<dbReference type="GO" id="GO:0008233">
    <property type="term" value="F:peptidase activity"/>
    <property type="evidence" value="ECO:0007669"/>
    <property type="project" value="UniProtKB-KW"/>
</dbReference>
<dbReference type="CDD" id="cd19499">
    <property type="entry name" value="RecA-like_ClpB_Hsp104-like"/>
    <property type="match status" value="1"/>
</dbReference>
<name>A0A952FRC9_9PROT</name>
<dbReference type="SMART" id="SM00382">
    <property type="entry name" value="AAA"/>
    <property type="match status" value="2"/>
</dbReference>
<dbReference type="Gene3D" id="1.10.8.60">
    <property type="match status" value="2"/>
</dbReference>
<dbReference type="GO" id="GO:0005524">
    <property type="term" value="F:ATP binding"/>
    <property type="evidence" value="ECO:0007669"/>
    <property type="project" value="UniProtKB-KW"/>
</dbReference>
<evidence type="ECO:0000256" key="1">
    <source>
        <dbReference type="ARBA" id="ARBA00008675"/>
    </source>
</evidence>
<gene>
    <name evidence="10" type="ORF">JF625_28315</name>
</gene>
<evidence type="ECO:0000256" key="5">
    <source>
        <dbReference type="ARBA" id="ARBA00023186"/>
    </source>
</evidence>
<dbReference type="InterPro" id="IPR050130">
    <property type="entry name" value="ClpA_ClpB"/>
</dbReference>
<dbReference type="CDD" id="cd00009">
    <property type="entry name" value="AAA"/>
    <property type="match status" value="1"/>
</dbReference>
<evidence type="ECO:0000256" key="6">
    <source>
        <dbReference type="PROSITE-ProRule" id="PRU01251"/>
    </source>
</evidence>
<reference evidence="10" key="1">
    <citation type="submission" date="2020-06" db="EMBL/GenBank/DDBJ databases">
        <title>Stable isotope informed genome-resolved metagenomics uncovers potential trophic interactions in rhizosphere soil.</title>
        <authorList>
            <person name="Starr E.P."/>
            <person name="Shi S."/>
            <person name="Blazewicz S.J."/>
            <person name="Koch B.J."/>
            <person name="Probst A.J."/>
            <person name="Hungate B.A."/>
            <person name="Pett-Ridge J."/>
            <person name="Firestone M.K."/>
            <person name="Banfield J.F."/>
        </authorList>
    </citation>
    <scope>NUCLEOTIDE SEQUENCE</scope>
    <source>
        <strain evidence="10">YM_69_17</strain>
    </source>
</reference>
<dbReference type="GO" id="GO:0016887">
    <property type="term" value="F:ATP hydrolysis activity"/>
    <property type="evidence" value="ECO:0007669"/>
    <property type="project" value="InterPro"/>
</dbReference>
<sequence>MPQKLCDICKERPATVRVTVLQNGQRRQLDVCDYHYQQLSRHQRPISPLEALVRGSGLEDFFGQTVPAGGTPRRGPPGPEQAALNLQSHFSQQAKELLQRAAERAVQFGKKEVDTEHLLYELAESEVIQAILRRFKISPEELRAYIDQNAVRGTEPAGPRTEIGVSPRMKAALDQAFLISRQLGHSYVGPEHMLLGLAQVPESFAGNLLRKYGLTPQALRQQTVRTVGTGAEEGRVEGPSNTPQLDKYSRDLTVLAREGKLDPVIGRSKEVETTIEILARRKKNNPVLIGEPGVGKTAIVEGLAQRIVNNEVPDTLRGKRLVELSVNSLVAGSKFRGEFEERVKQVMDEIAEHRDELLLFIDEVHTIVGAGQGGGEGGLDVANTFKPAMARGELNLIGATTLNEYQKHIEKDAALERRFQPVFVAEPTVEQTVNILRGLRDRLEGHHKVTIQDQAFAAAAELSDRYISGRFLPDKAIDLIDQAAARVHLSTTSRPAEIQELESEVEQLKREHAYANSRKRFDRAKAFEEQLAEKEKTLAELTDAWKHRIGSSTAEVTVEHIAEIVSKLTGIPVTELTAEEKAKLLQMEERLHRRVIGQEEAIQAVSDAVRLSRAGLQHGQRPIANFLFLGPTGVGKTELAKALAEAVFGDEDAIIRVDMSEYMERHAVSRLIGAPPGYVGYDEGGQLTERVRRRPYSVILLDEIEKAHPDVYNVLLQVFDDGRLTDGKGRVVDFSNSLIIATSNLASDIIMGRQSRIGFNAGSNGVKGDVMGVLRQHFRPEFLNRIDEIIIFHALTNDQIKQIVRLQLDGVIATARGQDIDLVIDDTLVDHLAAEGYQPEYGARELRRQIRQLVETRLAKGMLKGEVKEGDRVVFRYDQGEVSYQVEAKTPAKPAKPAKAKAAKPAKAKPAGNGKAAPAKRAAPAKGKAAGTGKGPAKSGPSSRARG</sequence>
<keyword evidence="10" id="KW-0645">Protease</keyword>
<dbReference type="PANTHER" id="PTHR11638">
    <property type="entry name" value="ATP-DEPENDENT CLP PROTEASE"/>
    <property type="match status" value="1"/>
</dbReference>
<dbReference type="PANTHER" id="PTHR11638:SF145">
    <property type="entry name" value="CLPA_B PROTEASE ATP BINDING SUBUNIT-RELATED"/>
    <property type="match status" value="1"/>
</dbReference>
<feature type="coiled-coil region" evidence="7">
    <location>
        <begin position="498"/>
        <end position="544"/>
    </location>
</feature>
<evidence type="ECO:0000313" key="11">
    <source>
        <dbReference type="Proteomes" id="UP000700706"/>
    </source>
</evidence>
<accession>A0A952FRC9</accession>
<dbReference type="GO" id="GO:0005737">
    <property type="term" value="C:cytoplasm"/>
    <property type="evidence" value="ECO:0007669"/>
    <property type="project" value="TreeGrafter"/>
</dbReference>
<keyword evidence="3" id="KW-0547">Nucleotide-binding</keyword>
<proteinExistence type="inferred from homology"/>
<dbReference type="InterPro" id="IPR027417">
    <property type="entry name" value="P-loop_NTPase"/>
</dbReference>
<dbReference type="Pfam" id="PF10431">
    <property type="entry name" value="ClpB_D2-small"/>
    <property type="match status" value="1"/>
</dbReference>
<dbReference type="Proteomes" id="UP000700706">
    <property type="component" value="Unassembled WGS sequence"/>
</dbReference>
<dbReference type="SUPFAM" id="SSF81923">
    <property type="entry name" value="Double Clp-N motif"/>
    <property type="match status" value="1"/>
</dbReference>
<dbReference type="InterPro" id="IPR028299">
    <property type="entry name" value="ClpA/B_CS2"/>
</dbReference>
<comment type="similarity">
    <text evidence="1">Belongs to the ClpA/ClpB family.</text>
</comment>
<protein>
    <submittedName>
        <fullName evidence="10">ATP-dependent Clp protease ATP-binding subunit</fullName>
    </submittedName>
</protein>
<evidence type="ECO:0000256" key="2">
    <source>
        <dbReference type="ARBA" id="ARBA00022737"/>
    </source>
</evidence>
<dbReference type="Gene3D" id="4.10.860.10">
    <property type="entry name" value="UVR domain"/>
    <property type="match status" value="1"/>
</dbReference>
<organism evidence="10 11">
    <name type="scientific">Inquilinus limosus</name>
    <dbReference type="NCBI Taxonomy" id="171674"/>
    <lineage>
        <taxon>Bacteria</taxon>
        <taxon>Pseudomonadati</taxon>
        <taxon>Pseudomonadota</taxon>
        <taxon>Alphaproteobacteria</taxon>
        <taxon>Rhodospirillales</taxon>
        <taxon>Rhodospirillaceae</taxon>
        <taxon>Inquilinus</taxon>
    </lineage>
</organism>
<feature type="region of interest" description="Disordered" evidence="8">
    <location>
        <begin position="887"/>
        <end position="947"/>
    </location>
</feature>
<keyword evidence="7" id="KW-0175">Coiled coil</keyword>
<dbReference type="InterPro" id="IPR036628">
    <property type="entry name" value="Clp_N_dom_sf"/>
</dbReference>
<dbReference type="Pfam" id="PF02861">
    <property type="entry name" value="Clp_N"/>
    <property type="match status" value="1"/>
</dbReference>
<keyword evidence="10" id="KW-0378">Hydrolase</keyword>
<dbReference type="FunFam" id="3.40.50.300:FF:000025">
    <property type="entry name" value="ATP-dependent Clp protease subunit"/>
    <property type="match status" value="1"/>
</dbReference>
<dbReference type="InterPro" id="IPR004176">
    <property type="entry name" value="Clp_R_N"/>
</dbReference>
<keyword evidence="2 6" id="KW-0677">Repeat</keyword>
<dbReference type="Pfam" id="PF17871">
    <property type="entry name" value="AAA_lid_9"/>
    <property type="match status" value="1"/>
</dbReference>
<dbReference type="AlphaFoldDB" id="A0A952FRC9"/>
<evidence type="ECO:0000256" key="7">
    <source>
        <dbReference type="SAM" id="Coils"/>
    </source>
</evidence>
<keyword evidence="5" id="KW-0143">Chaperone</keyword>
<dbReference type="InterPro" id="IPR019489">
    <property type="entry name" value="Clp_ATPase_C"/>
</dbReference>
<dbReference type="PROSITE" id="PS51903">
    <property type="entry name" value="CLP_R"/>
    <property type="match status" value="1"/>
</dbReference>
<dbReference type="InterPro" id="IPR003959">
    <property type="entry name" value="ATPase_AAA_core"/>
</dbReference>
<dbReference type="PRINTS" id="PR00300">
    <property type="entry name" value="CLPPROTEASEA"/>
</dbReference>
<keyword evidence="4 10" id="KW-0067">ATP-binding</keyword>
<dbReference type="GO" id="GO:0006508">
    <property type="term" value="P:proteolysis"/>
    <property type="evidence" value="ECO:0007669"/>
    <property type="project" value="UniProtKB-KW"/>
</dbReference>
<evidence type="ECO:0000313" key="10">
    <source>
        <dbReference type="EMBL" id="MBW8729041.1"/>
    </source>
</evidence>
<evidence type="ECO:0000256" key="8">
    <source>
        <dbReference type="SAM" id="MobiDB-lite"/>
    </source>
</evidence>
<dbReference type="InterPro" id="IPR003593">
    <property type="entry name" value="AAA+_ATPase"/>
</dbReference>
<evidence type="ECO:0000256" key="4">
    <source>
        <dbReference type="ARBA" id="ARBA00022840"/>
    </source>
</evidence>
<dbReference type="Gene3D" id="1.10.1780.10">
    <property type="entry name" value="Clp, N-terminal domain"/>
    <property type="match status" value="1"/>
</dbReference>
<dbReference type="InterPro" id="IPR001270">
    <property type="entry name" value="ClpA/B"/>
</dbReference>
<feature type="region of interest" description="Disordered" evidence="8">
    <location>
        <begin position="227"/>
        <end position="246"/>
    </location>
</feature>
<feature type="compositionally biased region" description="Basic residues" evidence="8">
    <location>
        <begin position="896"/>
        <end position="907"/>
    </location>
</feature>
<comment type="caution">
    <text evidence="10">The sequence shown here is derived from an EMBL/GenBank/DDBJ whole genome shotgun (WGS) entry which is preliminary data.</text>
</comment>